<evidence type="ECO:0000256" key="1">
    <source>
        <dbReference type="ARBA" id="ARBA00005432"/>
    </source>
</evidence>
<organism evidence="4 5">
    <name type="scientific">Gordonia pseudamarae</name>
    <dbReference type="NCBI Taxonomy" id="2831662"/>
    <lineage>
        <taxon>Bacteria</taxon>
        <taxon>Bacillati</taxon>
        <taxon>Actinomycetota</taxon>
        <taxon>Actinomycetes</taxon>
        <taxon>Mycobacteriales</taxon>
        <taxon>Gordoniaceae</taxon>
        <taxon>Gordonia</taxon>
    </lineage>
</organism>
<reference evidence="4" key="1">
    <citation type="journal article" date="2021" name="Nat. Microbiol.">
        <title>Cocultivation of an ultrasmall environmental parasitic bacterium with lytic ability against bacteria associated with wastewater foams.</title>
        <authorList>
            <person name="Batinovic S."/>
            <person name="Rose J.J.A."/>
            <person name="Ratcliffe J."/>
            <person name="Seviour R.J."/>
            <person name="Petrovski S."/>
        </authorList>
    </citation>
    <scope>NUCLEOTIDE SEQUENCE</scope>
    <source>
        <strain evidence="4">CON9</strain>
    </source>
</reference>
<dbReference type="PANTHER" id="PTHR10291">
    <property type="entry name" value="DEHYDRODOLICHYL DIPHOSPHATE SYNTHASE FAMILY MEMBER"/>
    <property type="match status" value="1"/>
</dbReference>
<accession>A0ABX6IH31</accession>
<evidence type="ECO:0000256" key="2">
    <source>
        <dbReference type="ARBA" id="ARBA00022679"/>
    </source>
</evidence>
<evidence type="ECO:0000313" key="4">
    <source>
        <dbReference type="EMBL" id="QHN34656.1"/>
    </source>
</evidence>
<dbReference type="Proteomes" id="UP001059836">
    <property type="component" value="Chromosome"/>
</dbReference>
<gene>
    <name evidence="4" type="ORF">GII31_06845</name>
</gene>
<dbReference type="InterPro" id="IPR001441">
    <property type="entry name" value="UPP_synth-like"/>
</dbReference>
<dbReference type="Pfam" id="PF01255">
    <property type="entry name" value="Prenyltransf"/>
    <property type="match status" value="1"/>
</dbReference>
<dbReference type="RefSeq" id="WP_213248005.1">
    <property type="nucleotide sequence ID" value="NZ_CP045806.1"/>
</dbReference>
<sequence>MTPAHVGVILGGTALWAQSNGTLTLEAYSRVCAKQIEIVEWCWAAGVTELTLQILAPEVSLAEKQAVVAWEQVLDHFRLGWPTVPVASFNLIGGNEALGYSATNSGRRADDLRDGPGLIVNLILEYEGRQEIVNGVRRMLATARAAGTSLAEVVADLDSANLEKFLDTGSLAPIDFVIRASAVAFVPEFLPWKSVYAEFYLTSVPAPELSYADFRTAFDDYSHRKRRFGR</sequence>
<dbReference type="SUPFAM" id="SSF64005">
    <property type="entry name" value="Undecaprenyl diphosphate synthase"/>
    <property type="match status" value="1"/>
</dbReference>
<proteinExistence type="inferred from homology"/>
<keyword evidence="5" id="KW-1185">Reference proteome</keyword>
<comment type="similarity">
    <text evidence="1">Belongs to the UPP synthase family.</text>
</comment>
<dbReference type="EMBL" id="CP045809">
    <property type="protein sequence ID" value="QHN34656.1"/>
    <property type="molecule type" value="Genomic_DNA"/>
</dbReference>
<dbReference type="Gene3D" id="3.40.1180.10">
    <property type="entry name" value="Decaprenyl diphosphate synthase-like"/>
    <property type="match status" value="1"/>
</dbReference>
<evidence type="ECO:0000313" key="5">
    <source>
        <dbReference type="Proteomes" id="UP001059836"/>
    </source>
</evidence>
<keyword evidence="2" id="KW-0808">Transferase</keyword>
<name>A0ABX6IH31_9ACTN</name>
<dbReference type="InterPro" id="IPR036424">
    <property type="entry name" value="UPP_synth-like_sf"/>
</dbReference>
<evidence type="ECO:0000256" key="3">
    <source>
        <dbReference type="ARBA" id="ARBA00040254"/>
    </source>
</evidence>
<dbReference type="PANTHER" id="PTHR10291:SF0">
    <property type="entry name" value="DEHYDRODOLICHYL DIPHOSPHATE SYNTHASE 2"/>
    <property type="match status" value="1"/>
</dbReference>
<protein>
    <recommendedName>
        <fullName evidence="3">Decaprenyl diphosphate synthase</fullName>
    </recommendedName>
</protein>